<sequence>MKNYLCLLNFVPRMNKTILILLAVVALFSASCVPTKDLVYLQKKDKNDTIQNINPVVAKPYRLQPNDILTITIKAIDPELVAIFKTKEATQSGQNEALLYFDGYVIDDHGNIRMPILNEISVIGMTVDEVRQKIEAKLLEEYFNKEANIFVTVKLSGLRYTINGEVSAPGSKILYRDSATILEAIANAGDITVTGDRHHVTVIRQFPHGTEMHDIDLTDVKAMQSPYYYLRSNDYIYVKPLPQKSWGTGRTGIESLGTILSVLTLITTTLLLLNR</sequence>
<dbReference type="PANTHER" id="PTHR33619">
    <property type="entry name" value="POLYSACCHARIDE EXPORT PROTEIN GFCE-RELATED"/>
    <property type="match status" value="1"/>
</dbReference>
<dbReference type="Gene3D" id="3.10.560.10">
    <property type="entry name" value="Outer membrane lipoprotein wza domain like"/>
    <property type="match status" value="1"/>
</dbReference>
<evidence type="ECO:0000256" key="9">
    <source>
        <dbReference type="ARBA" id="ARBA00023065"/>
    </source>
</evidence>
<dbReference type="GO" id="GO:0015159">
    <property type="term" value="F:polysaccharide transmembrane transporter activity"/>
    <property type="evidence" value="ECO:0007669"/>
    <property type="project" value="InterPro"/>
</dbReference>
<dbReference type="Pfam" id="PF22461">
    <property type="entry name" value="SLBB_2"/>
    <property type="match status" value="1"/>
</dbReference>
<gene>
    <name evidence="18" type="ORF">SAMN02927903_01280</name>
</gene>
<evidence type="ECO:0000256" key="2">
    <source>
        <dbReference type="ARBA" id="ARBA00009450"/>
    </source>
</evidence>
<evidence type="ECO:0000256" key="4">
    <source>
        <dbReference type="ARBA" id="ARBA00022452"/>
    </source>
</evidence>
<evidence type="ECO:0000256" key="3">
    <source>
        <dbReference type="ARBA" id="ARBA00022448"/>
    </source>
</evidence>
<dbReference type="InterPro" id="IPR049712">
    <property type="entry name" value="Poly_export"/>
</dbReference>
<keyword evidence="7" id="KW-0732">Signal</keyword>
<evidence type="ECO:0000259" key="17">
    <source>
        <dbReference type="Pfam" id="PF22461"/>
    </source>
</evidence>
<keyword evidence="4" id="KW-1134">Transmembrane beta strand</keyword>
<dbReference type="PANTHER" id="PTHR33619:SF3">
    <property type="entry name" value="POLYSACCHARIDE EXPORT PROTEIN GFCE-RELATED"/>
    <property type="match status" value="1"/>
</dbReference>
<accession>A0A1G5FG41</accession>
<organism evidence="18 19">
    <name type="scientific">Flavobacterium caeni</name>
    <dbReference type="NCBI Taxonomy" id="490189"/>
    <lineage>
        <taxon>Bacteria</taxon>
        <taxon>Pseudomonadati</taxon>
        <taxon>Bacteroidota</taxon>
        <taxon>Flavobacteriia</taxon>
        <taxon>Flavobacteriales</taxon>
        <taxon>Flavobacteriaceae</taxon>
        <taxon>Flavobacterium</taxon>
    </lineage>
</organism>
<dbReference type="InterPro" id="IPR054765">
    <property type="entry name" value="SLBB_dom"/>
</dbReference>
<keyword evidence="10" id="KW-0626">Porin</keyword>
<evidence type="ECO:0000313" key="18">
    <source>
        <dbReference type="EMBL" id="SCY38084.1"/>
    </source>
</evidence>
<comment type="subcellular location">
    <subcellularLocation>
        <location evidence="1">Cell outer membrane</location>
        <topology evidence="1">Multi-pass membrane protein</topology>
    </subcellularLocation>
</comment>
<keyword evidence="12" id="KW-0564">Palmitate</keyword>
<dbReference type="AlphaFoldDB" id="A0A1G5FG41"/>
<dbReference type="GO" id="GO:0006811">
    <property type="term" value="P:monoatomic ion transport"/>
    <property type="evidence" value="ECO:0007669"/>
    <property type="project" value="UniProtKB-KW"/>
</dbReference>
<keyword evidence="3" id="KW-0813">Transport</keyword>
<evidence type="ECO:0000256" key="6">
    <source>
        <dbReference type="ARBA" id="ARBA00022692"/>
    </source>
</evidence>
<evidence type="ECO:0000256" key="11">
    <source>
        <dbReference type="ARBA" id="ARBA00023136"/>
    </source>
</evidence>
<dbReference type="GO" id="GO:0046930">
    <property type="term" value="C:pore complex"/>
    <property type="evidence" value="ECO:0007669"/>
    <property type="project" value="UniProtKB-KW"/>
</dbReference>
<feature type="transmembrane region" description="Helical" evidence="15">
    <location>
        <begin position="255"/>
        <end position="273"/>
    </location>
</feature>
<keyword evidence="9" id="KW-0406">Ion transport</keyword>
<evidence type="ECO:0000256" key="5">
    <source>
        <dbReference type="ARBA" id="ARBA00022597"/>
    </source>
</evidence>
<dbReference type="EMBL" id="FMVF01000005">
    <property type="protein sequence ID" value="SCY38084.1"/>
    <property type="molecule type" value="Genomic_DNA"/>
</dbReference>
<evidence type="ECO:0000259" key="16">
    <source>
        <dbReference type="Pfam" id="PF02563"/>
    </source>
</evidence>
<evidence type="ECO:0000256" key="8">
    <source>
        <dbReference type="ARBA" id="ARBA00023047"/>
    </source>
</evidence>
<name>A0A1G5FG41_9FLAO</name>
<dbReference type="GO" id="GO:0015288">
    <property type="term" value="F:porin activity"/>
    <property type="evidence" value="ECO:0007669"/>
    <property type="project" value="UniProtKB-KW"/>
</dbReference>
<comment type="similarity">
    <text evidence="2">Belongs to the BexD/CtrA/VexA family.</text>
</comment>
<reference evidence="18 19" key="1">
    <citation type="submission" date="2016-10" db="EMBL/GenBank/DDBJ databases">
        <authorList>
            <person name="de Groot N.N."/>
        </authorList>
    </citation>
    <scope>NUCLEOTIDE SEQUENCE [LARGE SCALE GENOMIC DNA]</scope>
    <source>
        <strain evidence="18 19">CGMCC 1.7031</strain>
    </source>
</reference>
<keyword evidence="19" id="KW-1185">Reference proteome</keyword>
<evidence type="ECO:0000256" key="15">
    <source>
        <dbReference type="SAM" id="Phobius"/>
    </source>
</evidence>
<dbReference type="InterPro" id="IPR003715">
    <property type="entry name" value="Poly_export_N"/>
</dbReference>
<dbReference type="STRING" id="490189.SAMN02927903_01280"/>
<proteinExistence type="inferred from homology"/>
<keyword evidence="6 15" id="KW-0812">Transmembrane</keyword>
<dbReference type="Proteomes" id="UP000199354">
    <property type="component" value="Unassembled WGS sequence"/>
</dbReference>
<keyword evidence="14" id="KW-0449">Lipoprotein</keyword>
<keyword evidence="15" id="KW-1133">Transmembrane helix</keyword>
<evidence type="ECO:0000256" key="13">
    <source>
        <dbReference type="ARBA" id="ARBA00023237"/>
    </source>
</evidence>
<evidence type="ECO:0000256" key="14">
    <source>
        <dbReference type="ARBA" id="ARBA00023288"/>
    </source>
</evidence>
<keyword evidence="13" id="KW-0998">Cell outer membrane</keyword>
<evidence type="ECO:0000256" key="1">
    <source>
        <dbReference type="ARBA" id="ARBA00004571"/>
    </source>
</evidence>
<keyword evidence="11 15" id="KW-0472">Membrane</keyword>
<dbReference type="PROSITE" id="PS51257">
    <property type="entry name" value="PROKAR_LIPOPROTEIN"/>
    <property type="match status" value="1"/>
</dbReference>
<feature type="domain" description="Polysaccharide export protein N-terminal" evidence="16">
    <location>
        <begin position="58"/>
        <end position="153"/>
    </location>
</feature>
<evidence type="ECO:0000256" key="7">
    <source>
        <dbReference type="ARBA" id="ARBA00022729"/>
    </source>
</evidence>
<dbReference type="GO" id="GO:0009279">
    <property type="term" value="C:cell outer membrane"/>
    <property type="evidence" value="ECO:0007669"/>
    <property type="project" value="UniProtKB-SubCell"/>
</dbReference>
<keyword evidence="5" id="KW-0762">Sugar transport</keyword>
<feature type="domain" description="SLBB" evidence="17">
    <location>
        <begin position="159"/>
        <end position="238"/>
    </location>
</feature>
<dbReference type="Pfam" id="PF02563">
    <property type="entry name" value="Poly_export"/>
    <property type="match status" value="1"/>
</dbReference>
<evidence type="ECO:0000256" key="10">
    <source>
        <dbReference type="ARBA" id="ARBA00023114"/>
    </source>
</evidence>
<protein>
    <submittedName>
        <fullName evidence="18">Polysaccharide export outer membrane protein</fullName>
    </submittedName>
</protein>
<keyword evidence="8" id="KW-0625">Polysaccharide transport</keyword>
<evidence type="ECO:0000256" key="12">
    <source>
        <dbReference type="ARBA" id="ARBA00023139"/>
    </source>
</evidence>
<evidence type="ECO:0000313" key="19">
    <source>
        <dbReference type="Proteomes" id="UP000199354"/>
    </source>
</evidence>